<dbReference type="Pfam" id="PF01041">
    <property type="entry name" value="DegT_DnrJ_EryC1"/>
    <property type="match status" value="1"/>
</dbReference>
<evidence type="ECO:0000256" key="3">
    <source>
        <dbReference type="RuleBase" id="RU004508"/>
    </source>
</evidence>
<dbReference type="PATRIC" id="fig|1134406.4.peg.3666"/>
<dbReference type="EMBL" id="LGCL01000040">
    <property type="protein sequence ID" value="KPL72022.1"/>
    <property type="molecule type" value="Genomic_DNA"/>
</dbReference>
<dbReference type="PIRSF" id="PIRSF000390">
    <property type="entry name" value="PLP_StrS"/>
    <property type="match status" value="1"/>
</dbReference>
<evidence type="ECO:0000313" key="4">
    <source>
        <dbReference type="EMBL" id="KPL72022.1"/>
    </source>
</evidence>
<dbReference type="InterPro" id="IPR015424">
    <property type="entry name" value="PyrdxlP-dep_Trfase"/>
</dbReference>
<feature type="active site" description="Proton acceptor" evidence="1">
    <location>
        <position position="184"/>
    </location>
</feature>
<keyword evidence="4" id="KW-0032">Aminotransferase</keyword>
<dbReference type="InterPro" id="IPR000653">
    <property type="entry name" value="DegT/StrS_aminotransferase"/>
</dbReference>
<comment type="similarity">
    <text evidence="3">Belongs to the DegT/DnrJ/EryC1 family.</text>
</comment>
<evidence type="ECO:0000256" key="1">
    <source>
        <dbReference type="PIRSR" id="PIRSR000390-1"/>
    </source>
</evidence>
<dbReference type="InterPro" id="IPR015421">
    <property type="entry name" value="PyrdxlP-dep_Trfase_major"/>
</dbReference>
<dbReference type="STRING" id="1134406.ADN00_16155"/>
<sequence>MELKIPLADIDFNQEEEEAVLRVLRSRWLTMGAVTQEFEQAFAQYVGAKHALAVSNCTQALHLACLALGIGEHDEVILPSLSFVATANCVLYCGANPVFADIFGNHDLTISPQEIEKKITAKTRAIIMMHYGGYACQIEEILEIARKNRLAVIEDAAHAPGAVFANRHVGTWGDVGCYSFFSNKNLVTGEGGMLVTDRDDVAERVKQLRSHGMTSLTWDRHRGHAYTYDVMALGYNYRIDEIRSALGLAQLRKLEGNNARRRYLTDIYRQRLSEGEFFGIETPFLSNACLPACHLFPILLPAAADRQELITGLRKRGIQTSIHYPPIHLFSYYQQRFPGIQLPQTEQVAARELTLPLYPMMSEADVGYVLDGVCEEMRQAVH</sequence>
<protein>
    <submittedName>
        <fullName evidence="4">DegT/DnrJ/EryC1/StrS aminotransferase</fullName>
    </submittedName>
</protein>
<feature type="modified residue" description="N6-(pyridoxal phosphate)lysine" evidence="2">
    <location>
        <position position="184"/>
    </location>
</feature>
<organism evidence="4 5">
    <name type="scientific">Ornatilinea apprima</name>
    <dbReference type="NCBI Taxonomy" id="1134406"/>
    <lineage>
        <taxon>Bacteria</taxon>
        <taxon>Bacillati</taxon>
        <taxon>Chloroflexota</taxon>
        <taxon>Anaerolineae</taxon>
        <taxon>Anaerolineales</taxon>
        <taxon>Anaerolineaceae</taxon>
        <taxon>Ornatilinea</taxon>
    </lineage>
</organism>
<dbReference type="SUPFAM" id="SSF53383">
    <property type="entry name" value="PLP-dependent transferases"/>
    <property type="match status" value="1"/>
</dbReference>
<gene>
    <name evidence="4" type="ORF">ADN00_16155</name>
</gene>
<dbReference type="PANTHER" id="PTHR30244">
    <property type="entry name" value="TRANSAMINASE"/>
    <property type="match status" value="1"/>
</dbReference>
<proteinExistence type="inferred from homology"/>
<keyword evidence="2 3" id="KW-0663">Pyridoxal phosphate</keyword>
<name>A0A0P6WZ78_9CHLR</name>
<keyword evidence="5" id="KW-1185">Reference proteome</keyword>
<evidence type="ECO:0000256" key="2">
    <source>
        <dbReference type="PIRSR" id="PIRSR000390-2"/>
    </source>
</evidence>
<dbReference type="OrthoDB" id="9810913at2"/>
<dbReference type="InterPro" id="IPR015422">
    <property type="entry name" value="PyrdxlP-dep_Trfase_small"/>
</dbReference>
<dbReference type="AlphaFoldDB" id="A0A0P6WZ78"/>
<accession>A0A0P6WZ78</accession>
<evidence type="ECO:0000313" key="5">
    <source>
        <dbReference type="Proteomes" id="UP000050417"/>
    </source>
</evidence>
<dbReference type="Proteomes" id="UP000050417">
    <property type="component" value="Unassembled WGS sequence"/>
</dbReference>
<dbReference type="Gene3D" id="3.90.1150.10">
    <property type="entry name" value="Aspartate Aminotransferase, domain 1"/>
    <property type="match status" value="1"/>
</dbReference>
<dbReference type="PANTHER" id="PTHR30244:SF34">
    <property type="entry name" value="DTDP-4-AMINO-4,6-DIDEOXYGALACTOSE TRANSAMINASE"/>
    <property type="match status" value="1"/>
</dbReference>
<dbReference type="CDD" id="cd00616">
    <property type="entry name" value="AHBA_syn"/>
    <property type="match status" value="1"/>
</dbReference>
<reference evidence="4 5" key="1">
    <citation type="submission" date="2015-07" db="EMBL/GenBank/DDBJ databases">
        <title>Genome sequence of Ornatilinea apprima DSM 23815.</title>
        <authorList>
            <person name="Hemp J."/>
            <person name="Ward L.M."/>
            <person name="Pace L.A."/>
            <person name="Fischer W.W."/>
        </authorList>
    </citation>
    <scope>NUCLEOTIDE SEQUENCE [LARGE SCALE GENOMIC DNA]</scope>
    <source>
        <strain evidence="4 5">P3M-1</strain>
    </source>
</reference>
<dbReference type="GO" id="GO:0030170">
    <property type="term" value="F:pyridoxal phosphate binding"/>
    <property type="evidence" value="ECO:0007669"/>
    <property type="project" value="TreeGrafter"/>
</dbReference>
<dbReference type="GO" id="GO:0008483">
    <property type="term" value="F:transaminase activity"/>
    <property type="evidence" value="ECO:0007669"/>
    <property type="project" value="UniProtKB-KW"/>
</dbReference>
<comment type="caution">
    <text evidence="4">The sequence shown here is derived from an EMBL/GenBank/DDBJ whole genome shotgun (WGS) entry which is preliminary data.</text>
</comment>
<dbReference type="Gene3D" id="3.40.640.10">
    <property type="entry name" value="Type I PLP-dependent aspartate aminotransferase-like (Major domain)"/>
    <property type="match status" value="1"/>
</dbReference>
<keyword evidence="4" id="KW-0808">Transferase</keyword>
<dbReference type="GO" id="GO:0000271">
    <property type="term" value="P:polysaccharide biosynthetic process"/>
    <property type="evidence" value="ECO:0007669"/>
    <property type="project" value="TreeGrafter"/>
</dbReference>
<dbReference type="RefSeq" id="WP_075064076.1">
    <property type="nucleotide sequence ID" value="NZ_LGCL01000040.1"/>
</dbReference>